<comment type="caution">
    <text evidence="4">The sequence shown here is derived from an EMBL/GenBank/DDBJ whole genome shotgun (WGS) entry which is preliminary data.</text>
</comment>
<organism evidence="4 5">
    <name type="scientific">Acrocarpospora macrocephala</name>
    <dbReference type="NCBI Taxonomy" id="150177"/>
    <lineage>
        <taxon>Bacteria</taxon>
        <taxon>Bacillati</taxon>
        <taxon>Actinomycetota</taxon>
        <taxon>Actinomycetes</taxon>
        <taxon>Streptosporangiales</taxon>
        <taxon>Streptosporangiaceae</taxon>
        <taxon>Acrocarpospora</taxon>
    </lineage>
</organism>
<feature type="domain" description="ADP ribosyltransferase" evidence="3">
    <location>
        <begin position="918"/>
        <end position="1071"/>
    </location>
</feature>
<dbReference type="Pfam" id="PF03496">
    <property type="entry name" value="ADPrib_exo_Tox"/>
    <property type="match status" value="1"/>
</dbReference>
<keyword evidence="1" id="KW-0175">Coiled coil</keyword>
<dbReference type="OrthoDB" id="3197444at2"/>
<feature type="coiled-coil region" evidence="1">
    <location>
        <begin position="761"/>
        <end position="802"/>
    </location>
</feature>
<dbReference type="AlphaFoldDB" id="A0A5M3WM70"/>
<evidence type="ECO:0000256" key="2">
    <source>
        <dbReference type="SAM" id="MobiDB-lite"/>
    </source>
</evidence>
<dbReference type="Pfam" id="PF06152">
    <property type="entry name" value="Phage_min_cap2"/>
    <property type="match status" value="1"/>
</dbReference>
<dbReference type="GO" id="GO:0005198">
    <property type="term" value="F:structural molecule activity"/>
    <property type="evidence" value="ECO:0007669"/>
    <property type="project" value="InterPro"/>
</dbReference>
<dbReference type="EMBL" id="BLAE01000006">
    <property type="protein sequence ID" value="GES07418.1"/>
    <property type="molecule type" value="Genomic_DNA"/>
</dbReference>
<feature type="region of interest" description="Disordered" evidence="2">
    <location>
        <begin position="285"/>
        <end position="305"/>
    </location>
</feature>
<evidence type="ECO:0000313" key="4">
    <source>
        <dbReference type="EMBL" id="GES07418.1"/>
    </source>
</evidence>
<protein>
    <recommendedName>
        <fullName evidence="3">ADP ribosyltransferase domain-containing protein</fullName>
    </recommendedName>
</protein>
<accession>A0A5M3WM70</accession>
<evidence type="ECO:0000313" key="5">
    <source>
        <dbReference type="Proteomes" id="UP000331127"/>
    </source>
</evidence>
<evidence type="ECO:0000256" key="1">
    <source>
        <dbReference type="SAM" id="Coils"/>
    </source>
</evidence>
<gene>
    <name evidence="4" type="ORF">Amac_010130</name>
</gene>
<sequence length="1109" mass="122088">MPADPDLLDAIAGSLADLYRDVEASLIKVIAYRLGRDLPTERQAAKLGGVQQLSKAVQILIKRLAGQKGPAARVMVAEAYNAGWTSALADLHGNKALVAKAVEAIPNAAAIERVASSVSADLGRVEANILRSSVDAYRAVQAAGAARILAGTSTRRQASQAMWQRLTDQGIVGFTDSAGRKWKLSTYVEMVARTNAARAAIQAQVDRLTAIDQDLVIVSDHGGECALCRRFESAVLSLSGPTGDVQVEHAINDDEMITVHVEATLEEAQLRGLFHPMCRHSISSYLPGVTKTPKNTADPAGDKARQRQRAIERKIRQYKERELGALTPEAKAAAKVKVKQWQGIMRDHLRAHPKLKRQPHREAIGAGSIPRVASDAQVAPVADVIPQQVLDLDVDRARARREQLEAERVERRRLEEQARAQAAALAEEQRRAEEADEAERQRLLVEAEKARREAEAAARALAEREEAERKAEEERLRLEAEAERVRLEAEERERQRRLEEEAEQARREAEAKAERERLEAEARAERERLEAERRAEEERARLEAEAAARATVPNGDFSNLRQIGPQGGSNPGGLFEDADGNRWYVKTQKSEQHAANEIAAARLYTAAGILAPEIHAGRGAPGLPDGPQTASRVIEGREASPGELRMPARAGFAADAWLANWDAAGLDFDNMLLTPGGDVARIDTGGALLYRAQGSPKGSAFGDTVTEWDTLRDPGTAPQAAKLFEGMTSAELQDSLERVERVSPEEIRRIVAESGLPDDVADRLLARRRDLMGRLEGLREAARLAETTLARLLDHKDDLNAEQLRDDLLNKRGTEAEREAWARALTTFDKLADKGGAQAGHKKWLDTLTTSDDPEAVAMRRLGQVKSSELRAAALRALAEELRARAARSGSPGMRHGLRFHDNHEGLTWAQENHPLPDLTPDEIDAVKKYTGQNYEVLNKGLRGHPPTDSMRRAWYDNIIANMDAAFSKAELPESVIVHRAVTDAYAEFLGADVDKPETMKALVGRDFPEHGFMSTSIGKNSDFSGHVLMIRLPKGHKALNVMSISDYGTDEREILLGRGTRYVVHGVYQGTREGYKVWGMELEVVPDDWVKPADWAPDPYGDIFDGYT</sequence>
<dbReference type="GO" id="GO:0005576">
    <property type="term" value="C:extracellular region"/>
    <property type="evidence" value="ECO:0007669"/>
    <property type="project" value="InterPro"/>
</dbReference>
<evidence type="ECO:0000259" key="3">
    <source>
        <dbReference type="Pfam" id="PF03496"/>
    </source>
</evidence>
<dbReference type="InterPro" id="IPR009319">
    <property type="entry name" value="Phage_A118_VSP1"/>
</dbReference>
<dbReference type="SUPFAM" id="SSF56399">
    <property type="entry name" value="ADP-ribosylation"/>
    <property type="match status" value="1"/>
</dbReference>
<dbReference type="Gene3D" id="3.90.176.10">
    <property type="entry name" value="Toxin ADP-ribosyltransferase, Chain A, domain 1"/>
    <property type="match status" value="1"/>
</dbReference>
<feature type="coiled-coil region" evidence="1">
    <location>
        <begin position="387"/>
        <end position="548"/>
    </location>
</feature>
<reference evidence="4 5" key="1">
    <citation type="submission" date="2019-10" db="EMBL/GenBank/DDBJ databases">
        <title>Whole genome shotgun sequence of Acrocarpospora macrocephala NBRC 16266.</title>
        <authorList>
            <person name="Ichikawa N."/>
            <person name="Kimura A."/>
            <person name="Kitahashi Y."/>
            <person name="Komaki H."/>
            <person name="Oguchi A."/>
        </authorList>
    </citation>
    <scope>NUCLEOTIDE SEQUENCE [LARGE SCALE GENOMIC DNA]</scope>
    <source>
        <strain evidence="4 5">NBRC 16266</strain>
    </source>
</reference>
<feature type="region of interest" description="Disordered" evidence="2">
    <location>
        <begin position="555"/>
        <end position="576"/>
    </location>
</feature>
<keyword evidence="5" id="KW-1185">Reference proteome</keyword>
<dbReference type="InterPro" id="IPR003540">
    <property type="entry name" value="ADP-ribosyltransferase"/>
</dbReference>
<dbReference type="RefSeq" id="WP_155353128.1">
    <property type="nucleotide sequence ID" value="NZ_BAAAHL010000012.1"/>
</dbReference>
<name>A0A5M3WM70_9ACTN</name>
<dbReference type="Proteomes" id="UP000331127">
    <property type="component" value="Unassembled WGS sequence"/>
</dbReference>
<dbReference type="PROSITE" id="PS51996">
    <property type="entry name" value="TR_MART"/>
    <property type="match status" value="1"/>
</dbReference>
<proteinExistence type="predicted"/>